<comment type="pathway">
    <text evidence="1 6 7">Protein modification; protein lipoylation via endogenous pathway; protein N(6)-(lipoyl)lysine from octanoyl-[acyl-carrier-protein]: step 1/2.</text>
</comment>
<gene>
    <name evidence="6 9" type="primary">lipB</name>
    <name evidence="9" type="ORF">GCM10023172_27860</name>
</gene>
<dbReference type="HAMAP" id="MF_00013">
    <property type="entry name" value="LipB"/>
    <property type="match status" value="1"/>
</dbReference>
<feature type="binding site" evidence="6">
    <location>
        <begin position="196"/>
        <end position="198"/>
    </location>
    <ligand>
        <name>substrate</name>
    </ligand>
</feature>
<feature type="binding site" evidence="6">
    <location>
        <begin position="122"/>
        <end position="129"/>
    </location>
    <ligand>
        <name>substrate</name>
    </ligand>
</feature>
<evidence type="ECO:0000256" key="7">
    <source>
        <dbReference type="PIRNR" id="PIRNR016262"/>
    </source>
</evidence>
<feature type="binding site" evidence="6">
    <location>
        <begin position="209"/>
        <end position="211"/>
    </location>
    <ligand>
        <name>substrate</name>
    </ligand>
</feature>
<dbReference type="CDD" id="cd16444">
    <property type="entry name" value="LipB"/>
    <property type="match status" value="1"/>
</dbReference>
<protein>
    <recommendedName>
        <fullName evidence="6 7">Octanoyltransferase</fullName>
        <ecNumber evidence="6 7">2.3.1.181</ecNumber>
    </recommendedName>
    <alternativeName>
        <fullName evidence="6">Lipoate-protein ligase B</fullName>
    </alternativeName>
    <alternativeName>
        <fullName evidence="6">Lipoyl/octanoyl transferase</fullName>
    </alternativeName>
    <alternativeName>
        <fullName evidence="6">Octanoyl-[acyl-carrier-protein]-protein N-octanoyltransferase</fullName>
    </alternativeName>
</protein>
<feature type="active site" description="Acyl-thioester intermediate" evidence="6">
    <location>
        <position position="227"/>
    </location>
</feature>
<dbReference type="PANTHER" id="PTHR10993:SF12">
    <property type="entry name" value="OCTANOYLTRANSFERASE"/>
    <property type="match status" value="1"/>
</dbReference>
<evidence type="ECO:0000313" key="10">
    <source>
        <dbReference type="Proteomes" id="UP001501243"/>
    </source>
</evidence>
<dbReference type="RefSeq" id="WP_208129834.1">
    <property type="nucleotide sequence ID" value="NZ_BAABGQ010000006.1"/>
</dbReference>
<dbReference type="SUPFAM" id="SSF55681">
    <property type="entry name" value="Class II aaRS and biotin synthetases"/>
    <property type="match status" value="1"/>
</dbReference>
<dbReference type="GO" id="GO:0016740">
    <property type="term" value="F:transferase activity"/>
    <property type="evidence" value="ECO:0007669"/>
    <property type="project" value="UniProtKB-KW"/>
</dbReference>
<comment type="miscellaneous">
    <text evidence="6">In the reaction, the free carboxyl group of octanoic acid is attached via an amide linkage to the epsilon-amino group of a specific lysine residue of lipoyl domains of lipoate-dependent enzymes.</text>
</comment>
<dbReference type="InterPro" id="IPR000544">
    <property type="entry name" value="Octanoyltransferase"/>
</dbReference>
<evidence type="ECO:0000256" key="3">
    <source>
        <dbReference type="ARBA" id="ARBA00022679"/>
    </source>
</evidence>
<proteinExistence type="inferred from homology"/>
<comment type="function">
    <text evidence="5 6 7">Catalyzes the transfer of endogenously produced octanoic acid from octanoyl-acyl-carrier-protein onto the lipoyl domains of lipoate-dependent enzymes. Lipoyl-ACP can also act as a substrate although octanoyl-ACP is likely to be the physiological substrate.</text>
</comment>
<dbReference type="InterPro" id="IPR045864">
    <property type="entry name" value="aa-tRNA-synth_II/BPL/LPL"/>
</dbReference>
<dbReference type="PROSITE" id="PS01313">
    <property type="entry name" value="LIPB"/>
    <property type="match status" value="1"/>
</dbReference>
<accession>A0ABP8QH19</accession>
<dbReference type="EC" id="2.3.1.181" evidence="6 7"/>
<dbReference type="PROSITE" id="PS51733">
    <property type="entry name" value="BPL_LPL_CATALYTIC"/>
    <property type="match status" value="1"/>
</dbReference>
<reference evidence="10" key="1">
    <citation type="journal article" date="2019" name="Int. J. Syst. Evol. Microbiol.">
        <title>The Global Catalogue of Microorganisms (GCM) 10K type strain sequencing project: providing services to taxonomists for standard genome sequencing and annotation.</title>
        <authorList>
            <consortium name="The Broad Institute Genomics Platform"/>
            <consortium name="The Broad Institute Genome Sequencing Center for Infectious Disease"/>
            <person name="Wu L."/>
            <person name="Ma J."/>
        </authorList>
    </citation>
    <scope>NUCLEOTIDE SEQUENCE [LARGE SCALE GENOMIC DNA]</scope>
    <source>
        <strain evidence="10">JCM 17841</strain>
    </source>
</reference>
<dbReference type="Gene3D" id="3.30.930.10">
    <property type="entry name" value="Bira Bifunctional Protein, Domain 2"/>
    <property type="match status" value="1"/>
</dbReference>
<dbReference type="NCBIfam" id="TIGR00214">
    <property type="entry name" value="lipB"/>
    <property type="match status" value="1"/>
</dbReference>
<organism evidence="9 10">
    <name type="scientific">Hymenobacter ginsengisoli</name>
    <dbReference type="NCBI Taxonomy" id="1051626"/>
    <lineage>
        <taxon>Bacteria</taxon>
        <taxon>Pseudomonadati</taxon>
        <taxon>Bacteroidota</taxon>
        <taxon>Cytophagia</taxon>
        <taxon>Cytophagales</taxon>
        <taxon>Hymenobacteraceae</taxon>
        <taxon>Hymenobacter</taxon>
    </lineage>
</organism>
<comment type="caution">
    <text evidence="9">The sequence shown here is derived from an EMBL/GenBank/DDBJ whole genome shotgun (WGS) entry which is preliminary data.</text>
</comment>
<dbReference type="EMBL" id="BAABGQ010000006">
    <property type="protein sequence ID" value="GAA4503280.1"/>
    <property type="molecule type" value="Genomic_DNA"/>
</dbReference>
<name>A0ABP8QH19_9BACT</name>
<keyword evidence="3 6" id="KW-0808">Transferase</keyword>
<feature type="site" description="Lowers pKa of active site Cys" evidence="6">
    <location>
        <position position="193"/>
    </location>
</feature>
<evidence type="ECO:0000256" key="2">
    <source>
        <dbReference type="ARBA" id="ARBA00022490"/>
    </source>
</evidence>
<dbReference type="NCBIfam" id="NF010925">
    <property type="entry name" value="PRK14345.1"/>
    <property type="match status" value="1"/>
</dbReference>
<keyword evidence="10" id="KW-1185">Reference proteome</keyword>
<feature type="domain" description="BPL/LPL catalytic" evidence="8">
    <location>
        <begin position="77"/>
        <end position="266"/>
    </location>
</feature>
<dbReference type="InterPro" id="IPR020605">
    <property type="entry name" value="Octanoyltransferase_CS"/>
</dbReference>
<evidence type="ECO:0000256" key="6">
    <source>
        <dbReference type="HAMAP-Rule" id="MF_00013"/>
    </source>
</evidence>
<comment type="subcellular location">
    <subcellularLocation>
        <location evidence="6">Cytoplasm</location>
    </subcellularLocation>
</comment>
<evidence type="ECO:0000256" key="1">
    <source>
        <dbReference type="ARBA" id="ARBA00004821"/>
    </source>
</evidence>
<evidence type="ECO:0000259" key="8">
    <source>
        <dbReference type="PROSITE" id="PS51733"/>
    </source>
</evidence>
<dbReference type="PANTHER" id="PTHR10993">
    <property type="entry name" value="OCTANOYLTRANSFERASE"/>
    <property type="match status" value="1"/>
</dbReference>
<dbReference type="InterPro" id="IPR004143">
    <property type="entry name" value="BPL_LPL_catalytic"/>
</dbReference>
<dbReference type="PIRSF" id="PIRSF016262">
    <property type="entry name" value="LPLase"/>
    <property type="match status" value="1"/>
</dbReference>
<evidence type="ECO:0000256" key="4">
    <source>
        <dbReference type="ARBA" id="ARBA00023315"/>
    </source>
</evidence>
<dbReference type="Proteomes" id="UP001501243">
    <property type="component" value="Unassembled WGS sequence"/>
</dbReference>
<evidence type="ECO:0000313" key="9">
    <source>
        <dbReference type="EMBL" id="GAA4503280.1"/>
    </source>
</evidence>
<comment type="similarity">
    <text evidence="6 7">Belongs to the LipB family.</text>
</comment>
<comment type="catalytic activity">
    <reaction evidence="6 7">
        <text>octanoyl-[ACP] + L-lysyl-[protein] = N(6)-octanoyl-L-lysyl-[protein] + holo-[ACP] + H(+)</text>
        <dbReference type="Rhea" id="RHEA:17665"/>
        <dbReference type="Rhea" id="RHEA-COMP:9636"/>
        <dbReference type="Rhea" id="RHEA-COMP:9685"/>
        <dbReference type="Rhea" id="RHEA-COMP:9752"/>
        <dbReference type="Rhea" id="RHEA-COMP:9928"/>
        <dbReference type="ChEBI" id="CHEBI:15378"/>
        <dbReference type="ChEBI" id="CHEBI:29969"/>
        <dbReference type="ChEBI" id="CHEBI:64479"/>
        <dbReference type="ChEBI" id="CHEBI:78463"/>
        <dbReference type="ChEBI" id="CHEBI:78809"/>
        <dbReference type="EC" id="2.3.1.181"/>
    </reaction>
</comment>
<sequence length="281" mass="30335">MDIYSACVAPIAPVAETAPAAPSAKPLEAAVQRGLQVQRLGLVPYVPTWDLQEHLLADTLAIKAHNRQAEAAGQAPQPTPNHLLFCQHPPTYTLGKSGKPEHLLLDEEALAAHGATFHRINRGGDITFHGPGQLVAYPLLDLENFRPDIHWYLRALEEAVIQTLATYGLHAGRIAGLTGVWLGWEEGAPDPRKICAMGVRCSRWVTLHGLALNVNTDLSYFGYIVPCGITDKAVTSLQAELGRAVPVEEVQERLLAALLEQFDAHVISMPTPAASPLPLAS</sequence>
<evidence type="ECO:0000256" key="5">
    <source>
        <dbReference type="ARBA" id="ARBA00024732"/>
    </source>
</evidence>
<keyword evidence="4 6" id="KW-0012">Acyltransferase</keyword>
<dbReference type="Pfam" id="PF21948">
    <property type="entry name" value="LplA-B_cat"/>
    <property type="match status" value="1"/>
</dbReference>
<keyword evidence="2 6" id="KW-0963">Cytoplasm</keyword>